<proteinExistence type="inferred from homology"/>
<dbReference type="Gene3D" id="1.10.3720.10">
    <property type="entry name" value="MetI-like"/>
    <property type="match status" value="1"/>
</dbReference>
<feature type="transmembrane region" description="Helical" evidence="7">
    <location>
        <begin position="162"/>
        <end position="184"/>
    </location>
</feature>
<evidence type="ECO:0000256" key="5">
    <source>
        <dbReference type="ARBA" id="ARBA00022989"/>
    </source>
</evidence>
<name>F5YBQ2_LEAAZ</name>
<dbReference type="PROSITE" id="PS50928">
    <property type="entry name" value="ABC_TM1"/>
    <property type="match status" value="1"/>
</dbReference>
<feature type="transmembrane region" description="Helical" evidence="7">
    <location>
        <begin position="12"/>
        <end position="36"/>
    </location>
</feature>
<dbReference type="EMBL" id="CP001841">
    <property type="protein sequence ID" value="AEF80541.1"/>
    <property type="molecule type" value="Genomic_DNA"/>
</dbReference>
<sequence>MEKKRDKHIGKKTLTAFLFIFPFLLLYTLFIIWPVIQGIYVSLHKWGLMGKIRFLGISNYTRFLTDKFFWEALWHTTWFVIISVPALIVTSLVLALLANRASGCKKLLRVCYYIPTVISVSVVSLIVTKIFAPYMGFLSTMLHSFNILKPDQEITWLMSPPLIWFVVTLTTVWWTIGFSMMLYISALQDIPTQVYEAAELDGAGSGGQLFKITLPLLAPTTYLVLLLQIIASFKIFGQIYLISRGGPGSMTRPLIQYVYEAAFRQNDLSYGAAMSYALFLILVILSFIQIKYQNVKEKAS</sequence>
<dbReference type="eggNOG" id="COG1175">
    <property type="taxonomic scope" value="Bacteria"/>
</dbReference>
<feature type="transmembrane region" description="Helical" evidence="7">
    <location>
        <begin position="221"/>
        <end position="242"/>
    </location>
</feature>
<dbReference type="GO" id="GO:0055085">
    <property type="term" value="P:transmembrane transport"/>
    <property type="evidence" value="ECO:0007669"/>
    <property type="project" value="InterPro"/>
</dbReference>
<evidence type="ECO:0000256" key="2">
    <source>
        <dbReference type="ARBA" id="ARBA00022448"/>
    </source>
</evidence>
<dbReference type="InterPro" id="IPR051393">
    <property type="entry name" value="ABC_transporter_permease"/>
</dbReference>
<keyword evidence="5 7" id="KW-1133">Transmembrane helix</keyword>
<dbReference type="InParanoid" id="F5YBQ2"/>
<evidence type="ECO:0000256" key="6">
    <source>
        <dbReference type="ARBA" id="ARBA00023136"/>
    </source>
</evidence>
<dbReference type="AlphaFoldDB" id="F5YBQ2"/>
<dbReference type="PANTHER" id="PTHR30193">
    <property type="entry name" value="ABC TRANSPORTER PERMEASE PROTEIN"/>
    <property type="match status" value="1"/>
</dbReference>
<dbReference type="PANTHER" id="PTHR30193:SF37">
    <property type="entry name" value="INNER MEMBRANE ABC TRANSPORTER PERMEASE PROTEIN YCJO"/>
    <property type="match status" value="1"/>
</dbReference>
<evidence type="ECO:0000313" key="10">
    <source>
        <dbReference type="Proteomes" id="UP000009222"/>
    </source>
</evidence>
<dbReference type="Pfam" id="PF00528">
    <property type="entry name" value="BPD_transp_1"/>
    <property type="match status" value="1"/>
</dbReference>
<keyword evidence="4 7" id="KW-0812">Transmembrane</keyword>
<accession>F5YBQ2</accession>
<dbReference type="GO" id="GO:0005886">
    <property type="term" value="C:plasma membrane"/>
    <property type="evidence" value="ECO:0007669"/>
    <property type="project" value="UniProtKB-SubCell"/>
</dbReference>
<gene>
    <name evidence="9" type="ordered locus">TREAZ_2969</name>
</gene>
<dbReference type="KEGG" id="taz:TREAZ_2969"/>
<keyword evidence="9" id="KW-0762">Sugar transport</keyword>
<evidence type="ECO:0000256" key="1">
    <source>
        <dbReference type="ARBA" id="ARBA00004651"/>
    </source>
</evidence>
<dbReference type="STRING" id="545695.TREAZ_2969"/>
<evidence type="ECO:0000256" key="4">
    <source>
        <dbReference type="ARBA" id="ARBA00022692"/>
    </source>
</evidence>
<keyword evidence="10" id="KW-1185">Reference proteome</keyword>
<dbReference type="RefSeq" id="WP_015712580.1">
    <property type="nucleotide sequence ID" value="NC_015577.1"/>
</dbReference>
<dbReference type="HOGENOM" id="CLU_016047_0_2_12"/>
<feature type="transmembrane region" description="Helical" evidence="7">
    <location>
        <begin position="78"/>
        <end position="98"/>
    </location>
</feature>
<dbReference type="SUPFAM" id="SSF161098">
    <property type="entry name" value="MetI-like"/>
    <property type="match status" value="1"/>
</dbReference>
<keyword evidence="2 7" id="KW-0813">Transport</keyword>
<feature type="transmembrane region" description="Helical" evidence="7">
    <location>
        <begin position="268"/>
        <end position="288"/>
    </location>
</feature>
<dbReference type="InterPro" id="IPR000515">
    <property type="entry name" value="MetI-like"/>
</dbReference>
<feature type="domain" description="ABC transmembrane type-1" evidence="8">
    <location>
        <begin position="73"/>
        <end position="291"/>
    </location>
</feature>
<dbReference type="OrthoDB" id="356735at2"/>
<dbReference type="InterPro" id="IPR035906">
    <property type="entry name" value="MetI-like_sf"/>
</dbReference>
<comment type="similarity">
    <text evidence="7">Belongs to the binding-protein-dependent transport system permease family.</text>
</comment>
<keyword evidence="3" id="KW-1003">Cell membrane</keyword>
<protein>
    <submittedName>
        <fullName evidence="9">ABC-type sugar transport system, permease component</fullName>
    </submittedName>
</protein>
<evidence type="ECO:0000256" key="7">
    <source>
        <dbReference type="RuleBase" id="RU363032"/>
    </source>
</evidence>
<keyword evidence="6 7" id="KW-0472">Membrane</keyword>
<evidence type="ECO:0000313" key="9">
    <source>
        <dbReference type="EMBL" id="AEF80541.1"/>
    </source>
</evidence>
<evidence type="ECO:0000259" key="8">
    <source>
        <dbReference type="PROSITE" id="PS50928"/>
    </source>
</evidence>
<comment type="subcellular location">
    <subcellularLocation>
        <location evidence="1 7">Cell membrane</location>
        <topology evidence="1 7">Multi-pass membrane protein</topology>
    </subcellularLocation>
</comment>
<dbReference type="Proteomes" id="UP000009222">
    <property type="component" value="Chromosome"/>
</dbReference>
<reference evidence="10" key="1">
    <citation type="submission" date="2009-12" db="EMBL/GenBank/DDBJ databases">
        <title>Complete sequence of Treponema azotonutricium strain ZAS-9.</title>
        <authorList>
            <person name="Tetu S.G."/>
            <person name="Matson E."/>
            <person name="Ren Q."/>
            <person name="Seshadri R."/>
            <person name="Elbourne L."/>
            <person name="Hassan K.A."/>
            <person name="Durkin A."/>
            <person name="Radune D."/>
            <person name="Mohamoud Y."/>
            <person name="Shay R."/>
            <person name="Jin S."/>
            <person name="Zhang X."/>
            <person name="Lucey K."/>
            <person name="Ballor N.R."/>
            <person name="Ottesen E."/>
            <person name="Rosenthal R."/>
            <person name="Allen A."/>
            <person name="Leadbetter J.R."/>
            <person name="Paulsen I.T."/>
        </authorList>
    </citation>
    <scope>NUCLEOTIDE SEQUENCE [LARGE SCALE GENOMIC DNA]</scope>
    <source>
        <strain evidence="10">ATCC BAA-888 / DSM 13862 / ZAS-9</strain>
    </source>
</reference>
<dbReference type="CDD" id="cd06261">
    <property type="entry name" value="TM_PBP2"/>
    <property type="match status" value="1"/>
</dbReference>
<organism evidence="9 10">
    <name type="scientific">Leadbettera azotonutricia (strain ATCC BAA-888 / DSM 13862 / ZAS-9)</name>
    <name type="common">Treponema azotonutricium</name>
    <dbReference type="NCBI Taxonomy" id="545695"/>
    <lineage>
        <taxon>Bacteria</taxon>
        <taxon>Pseudomonadati</taxon>
        <taxon>Spirochaetota</taxon>
        <taxon>Spirochaetia</taxon>
        <taxon>Spirochaetales</taxon>
        <taxon>Breznakiellaceae</taxon>
        <taxon>Leadbettera</taxon>
    </lineage>
</organism>
<reference evidence="9 10" key="2">
    <citation type="journal article" date="2011" name="ISME J.">
        <title>RNA-seq reveals cooperative metabolic interactions between two termite-gut spirochete species in co-culture.</title>
        <authorList>
            <person name="Rosenthal A.Z."/>
            <person name="Matson E.G."/>
            <person name="Eldar A."/>
            <person name="Leadbetter J.R."/>
        </authorList>
    </citation>
    <scope>NUCLEOTIDE SEQUENCE [LARGE SCALE GENOMIC DNA]</scope>
    <source>
        <strain evidence="10">ATCC BAA-888 / DSM 13862 / ZAS-9</strain>
    </source>
</reference>
<evidence type="ECO:0000256" key="3">
    <source>
        <dbReference type="ARBA" id="ARBA00022475"/>
    </source>
</evidence>
<feature type="transmembrane region" description="Helical" evidence="7">
    <location>
        <begin position="110"/>
        <end position="132"/>
    </location>
</feature>